<accession>A0A106QBT2</accession>
<protein>
    <submittedName>
        <fullName evidence="1">Uncharacterized protein</fullName>
    </submittedName>
</protein>
<dbReference type="Proteomes" id="UP000060630">
    <property type="component" value="Unassembled WGS sequence"/>
</dbReference>
<organism evidence="1 2">
    <name type="scientific">Burkholderia ubonensis</name>
    <dbReference type="NCBI Taxonomy" id="101571"/>
    <lineage>
        <taxon>Bacteria</taxon>
        <taxon>Pseudomonadati</taxon>
        <taxon>Pseudomonadota</taxon>
        <taxon>Betaproteobacteria</taxon>
        <taxon>Burkholderiales</taxon>
        <taxon>Burkholderiaceae</taxon>
        <taxon>Burkholderia</taxon>
        <taxon>Burkholderia cepacia complex</taxon>
    </lineage>
</organism>
<dbReference type="EMBL" id="LPHD01000049">
    <property type="protein sequence ID" value="KWA83968.1"/>
    <property type="molecule type" value="Genomic_DNA"/>
</dbReference>
<reference evidence="1 2" key="1">
    <citation type="submission" date="2015-11" db="EMBL/GenBank/DDBJ databases">
        <title>Expanding the genomic diversity of Burkholderia species for the development of highly accurate diagnostics.</title>
        <authorList>
            <person name="Sahl J."/>
            <person name="Keim P."/>
            <person name="Wagner D."/>
        </authorList>
    </citation>
    <scope>NUCLEOTIDE SEQUENCE [LARGE SCALE GENOMIC DNA]</scope>
    <source>
        <strain evidence="1 2">MSMB2087WGS</strain>
    </source>
</reference>
<evidence type="ECO:0000313" key="2">
    <source>
        <dbReference type="Proteomes" id="UP000060630"/>
    </source>
</evidence>
<proteinExistence type="predicted"/>
<comment type="caution">
    <text evidence="1">The sequence shown here is derived from an EMBL/GenBank/DDBJ whole genome shotgun (WGS) entry which is preliminary data.</text>
</comment>
<evidence type="ECO:0000313" key="1">
    <source>
        <dbReference type="EMBL" id="KWA83968.1"/>
    </source>
</evidence>
<gene>
    <name evidence="1" type="ORF">WL29_21625</name>
</gene>
<sequence>MLTEGKYIPSTAWFASEGLRTQRADAHAVMAEYLATWQKLPEVPGYVKASFDVWLAAQLAKVDTTPAASAHA</sequence>
<dbReference type="AlphaFoldDB" id="A0A106QBT2"/>
<name>A0A106QBT2_9BURK</name>